<organism evidence="21 22">
    <name type="scientific">Scleropages formosus</name>
    <name type="common">Asian bonytongue</name>
    <name type="synonym">Osteoglossum formosum</name>
    <dbReference type="NCBI Taxonomy" id="113540"/>
    <lineage>
        <taxon>Eukaryota</taxon>
        <taxon>Metazoa</taxon>
        <taxon>Chordata</taxon>
        <taxon>Craniata</taxon>
        <taxon>Vertebrata</taxon>
        <taxon>Euteleostomi</taxon>
        <taxon>Actinopterygii</taxon>
        <taxon>Neopterygii</taxon>
        <taxon>Teleostei</taxon>
        <taxon>Osteoglossocephala</taxon>
        <taxon>Osteoglossomorpha</taxon>
        <taxon>Osteoglossiformes</taxon>
        <taxon>Osteoglossidae</taxon>
        <taxon>Scleropages</taxon>
    </lineage>
</organism>
<keyword evidence="12" id="KW-0968">Cytoplasmic vesicle</keyword>
<dbReference type="FunFam" id="3.30.40.10:FF:000341">
    <property type="entry name" value="FYVE and coiled-coil domain containing 1"/>
    <property type="match status" value="1"/>
</dbReference>
<dbReference type="InterPro" id="IPR036598">
    <property type="entry name" value="GOLD_dom_sf"/>
</dbReference>
<feature type="region of interest" description="Disordered" evidence="17">
    <location>
        <begin position="1190"/>
        <end position="1210"/>
    </location>
</feature>
<reference evidence="21 22" key="1">
    <citation type="submission" date="2019-04" db="EMBL/GenBank/DDBJ databases">
        <authorList>
            <consortium name="Wellcome Sanger Institute Data Sharing"/>
        </authorList>
    </citation>
    <scope>NUCLEOTIDE SEQUENCE [LARGE SCALE GENOMIC DNA]</scope>
</reference>
<dbReference type="InterPro" id="IPR009038">
    <property type="entry name" value="GOLD_dom"/>
</dbReference>
<keyword evidence="9" id="KW-0007">Acetylation</keyword>
<gene>
    <name evidence="21" type="primary">FYCO1</name>
    <name evidence="21" type="synonym">fyco1a</name>
</gene>
<dbReference type="GO" id="GO:0008270">
    <property type="term" value="F:zinc ion binding"/>
    <property type="evidence" value="ECO:0007669"/>
    <property type="project" value="UniProtKB-KW"/>
</dbReference>
<evidence type="ECO:0000313" key="21">
    <source>
        <dbReference type="Ensembl" id="ENSSFOP00015003121.2"/>
    </source>
</evidence>
<accession>A0A8C9QU61</accession>
<dbReference type="PANTHER" id="PTHR46753:SF2">
    <property type="entry name" value="FYVE AND COILED-COIL DOMAIN-CONTAINING PROTEIN 1"/>
    <property type="match status" value="1"/>
</dbReference>
<reference evidence="21" key="3">
    <citation type="submission" date="2025-09" db="UniProtKB">
        <authorList>
            <consortium name="Ensembl"/>
        </authorList>
    </citation>
    <scope>IDENTIFICATION</scope>
</reference>
<keyword evidence="4" id="KW-0597">Phosphoprotein</keyword>
<dbReference type="GO" id="GO:1901098">
    <property type="term" value="P:positive regulation of autophagosome maturation"/>
    <property type="evidence" value="ECO:0007669"/>
    <property type="project" value="TreeGrafter"/>
</dbReference>
<dbReference type="InterPro" id="IPR047337">
    <property type="entry name" value="FYVE_FYCO1"/>
</dbReference>
<dbReference type="InterPro" id="IPR037213">
    <property type="entry name" value="Run_dom_sf"/>
</dbReference>
<keyword evidence="22" id="KW-1185">Reference proteome</keyword>
<dbReference type="Pfam" id="PF02759">
    <property type="entry name" value="RUN"/>
    <property type="match status" value="1"/>
</dbReference>
<evidence type="ECO:0000259" key="18">
    <source>
        <dbReference type="PROSITE" id="PS50178"/>
    </source>
</evidence>
<dbReference type="InterPro" id="IPR013083">
    <property type="entry name" value="Znf_RING/FYVE/PHD"/>
</dbReference>
<dbReference type="Gene3D" id="3.30.40.10">
    <property type="entry name" value="Zinc/RING finger domain, C3HC4 (zinc finger)"/>
    <property type="match status" value="1"/>
</dbReference>
<dbReference type="GO" id="GO:0005764">
    <property type="term" value="C:lysosome"/>
    <property type="evidence" value="ECO:0007669"/>
    <property type="project" value="UniProtKB-SubCell"/>
</dbReference>
<dbReference type="SMART" id="SM00064">
    <property type="entry name" value="FYVE"/>
    <property type="match status" value="1"/>
</dbReference>
<dbReference type="Ensembl" id="ENSSFOT00015003172.2">
    <property type="protein sequence ID" value="ENSSFOP00015003121.2"/>
    <property type="gene ID" value="ENSSFOG00015002042.2"/>
</dbReference>
<feature type="coiled-coil region" evidence="16">
    <location>
        <begin position="982"/>
        <end position="1041"/>
    </location>
</feature>
<evidence type="ECO:0000256" key="1">
    <source>
        <dbReference type="ARBA" id="ARBA00004177"/>
    </source>
</evidence>
<sequence length="1358" mass="153937">MAAAEAVGTNQLLRIIRDLQEAVAELTREYRENGEPITDDSANLHRFSYKLEYLLQFDQKEKTTFLGTRKDYWDYFSDCLAKVKGANDGIRFVKSIPELKTSLGKGRAFIRYSLVHQRLADTLQQCLINQKVTSDWYYTRSPLLKPHLSVDIINHLYELNDVQFDIASRGHDLDSAWPTFARRSLGTPGSPLHLWRPPSRSSSINSLVSSYSQHIQEFPSSPDLAPGLLDESGELREPGERVSAAEDLRLELDQSELRQQQLLARASELGEEASELRTVVGELQAQLDASLAIQAGAHEQKQELEALRSVELELRTRLASTERKNEELLARLGEALDEKGQQAASHFDSAQKIHDLLDELSEVEREKLEAVREVEGKKREVERLAEDLRVKEEALEKERTKALAKAKELREVMESMQGELENKEKESSDLQRKLEDLQYSLKAENKKVDEVSRRAQEEKGELQQKLDSLKVSLEGQLATLTEQLRAKDEQLTASREEVELMEKQVVQLTGEKKGLAGIVAELESKVKDQTKKTEEYKMQCTTLMELNSKLLQTVKKNEETKRELMETKATMEGEFAALQASEKQLRSQIEDGAVAVDERERRLREENRQLDESIRKATAAKEMSEGTVRELEQENRDLKEERQVAEGALSAAREELQVVTSQIAELETRLATTLEGEASLHQKLQKTAALLEDREGQCRQLEGRLKELSEEKADLTSCLALAKSQLELSTGEVSRLQAELLDVRTELRCTAEAKHKIQARLESTEVSREELAAQIEWLKAQEEELRQQHASAGESLTNDRDQEAQARAKLAAELASTKEELLAIKALHESLAVERAETREGLHRANTEMAELGVTVCRLTSENQEAERRREMEEREAERLSAGMAALRLENASLQEELGELQNLPQTIQELKERLEQAEAQAKSIQEATQEKIETIKFQMSSEALKHQNELKVRKPTYEHSQVIEEKILRTIWENNILLRLLIRMEGELVEARSSCEDLRQTLSKTLEEKCSLEVKMSAEIEELRTTKMNLEERLIELIRDKDTLWQKSDALEFQQKLRAEEQWWLVDKEASHCLGCRSAFTWWLRRHHCRLCGRIFCYYCSNNFVLTKHSGKKERSCRECYSQHSAVVERLTQAELGPNRDEAPAIPCPASALSPAPYTPLPRVTVTDPGDRSDDSAFDIITEEELNGMCDSDSAASHTEDAAPDDSEELTPALQDTEIHLLKSGELAVPLGIEEVVQFGDSSRELSIRSSCYSTVPITVPEAGPTISWVFSSEPKSVSFSVVYSEAADAPVEQSKVLIPLTRCSSHQETIQGQLKVRNPGVYTLIFDNSFSRFISKKVLYHLAVEKPVIYDGSDFP</sequence>
<dbReference type="Gene3D" id="1.20.58.900">
    <property type="match status" value="1"/>
</dbReference>
<feature type="domain" description="GOLD" evidence="20">
    <location>
        <begin position="1231"/>
        <end position="1346"/>
    </location>
</feature>
<dbReference type="SUPFAM" id="SSF101576">
    <property type="entry name" value="Supernatant protein factor (SPF), C-terminal domain"/>
    <property type="match status" value="1"/>
</dbReference>
<dbReference type="InterPro" id="IPR011011">
    <property type="entry name" value="Znf_FYVE_PHD"/>
</dbReference>
<dbReference type="InterPro" id="IPR000306">
    <property type="entry name" value="Znf_FYVE"/>
</dbReference>
<dbReference type="GO" id="GO:0005776">
    <property type="term" value="C:autophagosome"/>
    <property type="evidence" value="ECO:0007669"/>
    <property type="project" value="UniProtKB-SubCell"/>
</dbReference>
<feature type="region of interest" description="Disordered" evidence="17">
    <location>
        <begin position="218"/>
        <end position="237"/>
    </location>
</feature>
<dbReference type="Pfam" id="PF01363">
    <property type="entry name" value="FYVE"/>
    <property type="match status" value="1"/>
</dbReference>
<evidence type="ECO:0000256" key="3">
    <source>
        <dbReference type="ARBA" id="ARBA00004419"/>
    </source>
</evidence>
<evidence type="ECO:0000256" key="6">
    <source>
        <dbReference type="ARBA" id="ARBA00022753"/>
    </source>
</evidence>
<keyword evidence="5" id="KW-0479">Metal-binding</keyword>
<evidence type="ECO:0000256" key="16">
    <source>
        <dbReference type="SAM" id="Coils"/>
    </source>
</evidence>
<dbReference type="CDD" id="cd17698">
    <property type="entry name" value="RUN_FYCO1"/>
    <property type="match status" value="1"/>
</dbReference>
<dbReference type="FunFam" id="2.60.120.680:FF:000004">
    <property type="entry name" value="FYVE and coiled-coil domain containing 1"/>
    <property type="match status" value="1"/>
</dbReference>
<keyword evidence="6" id="KW-0967">Endosome</keyword>
<feature type="coiled-coil region" evidence="16">
    <location>
        <begin position="863"/>
        <end position="935"/>
    </location>
</feature>
<reference evidence="21" key="2">
    <citation type="submission" date="2025-08" db="UniProtKB">
        <authorList>
            <consortium name="Ensembl"/>
        </authorList>
    </citation>
    <scope>IDENTIFICATION</scope>
</reference>
<dbReference type="SUPFAM" id="SSF57903">
    <property type="entry name" value="FYVE/PHD zinc finger"/>
    <property type="match status" value="1"/>
</dbReference>
<feature type="domain" description="RUN" evidence="19">
    <location>
        <begin position="38"/>
        <end position="171"/>
    </location>
</feature>
<feature type="domain" description="FYVE-type" evidence="18">
    <location>
        <begin position="1068"/>
        <end position="1126"/>
    </location>
</feature>
<evidence type="ECO:0000256" key="9">
    <source>
        <dbReference type="ARBA" id="ARBA00022990"/>
    </source>
</evidence>
<dbReference type="GO" id="GO:0005770">
    <property type="term" value="C:late endosome"/>
    <property type="evidence" value="ECO:0007669"/>
    <property type="project" value="TreeGrafter"/>
</dbReference>
<evidence type="ECO:0000259" key="19">
    <source>
        <dbReference type="PROSITE" id="PS50826"/>
    </source>
</evidence>
<keyword evidence="8" id="KW-0862">Zinc</keyword>
<evidence type="ECO:0000256" key="4">
    <source>
        <dbReference type="ARBA" id="ARBA00022553"/>
    </source>
</evidence>
<feature type="region of interest" description="Disordered" evidence="17">
    <location>
        <begin position="786"/>
        <end position="808"/>
    </location>
</feature>
<dbReference type="SUPFAM" id="SSF140741">
    <property type="entry name" value="RUN domain-like"/>
    <property type="match status" value="1"/>
</dbReference>
<dbReference type="CDD" id="cd15726">
    <property type="entry name" value="FYVE_FYCO1"/>
    <property type="match status" value="1"/>
</dbReference>
<dbReference type="InterPro" id="IPR017455">
    <property type="entry name" value="Znf_FYVE-rel"/>
</dbReference>
<dbReference type="Gene3D" id="1.10.287.1490">
    <property type="match status" value="1"/>
</dbReference>
<evidence type="ECO:0000256" key="2">
    <source>
        <dbReference type="ARBA" id="ARBA00004371"/>
    </source>
</evidence>
<evidence type="ECO:0000256" key="10">
    <source>
        <dbReference type="ARBA" id="ARBA00023054"/>
    </source>
</evidence>
<dbReference type="PROSITE" id="PS50826">
    <property type="entry name" value="RUN"/>
    <property type="match status" value="1"/>
</dbReference>
<evidence type="ECO:0000259" key="20">
    <source>
        <dbReference type="PROSITE" id="PS50866"/>
    </source>
</evidence>
<evidence type="ECO:0000256" key="17">
    <source>
        <dbReference type="SAM" id="MobiDB-lite"/>
    </source>
</evidence>
<dbReference type="InterPro" id="IPR004012">
    <property type="entry name" value="Run_dom"/>
</dbReference>
<dbReference type="PANTHER" id="PTHR46753">
    <property type="entry name" value="FYVE AND COILED-COIL DOMAIN-CONTAINING PROTEIN 1"/>
    <property type="match status" value="1"/>
</dbReference>
<evidence type="ECO:0000256" key="11">
    <source>
        <dbReference type="ARBA" id="ARBA00023228"/>
    </source>
</evidence>
<evidence type="ECO:0000256" key="8">
    <source>
        <dbReference type="ARBA" id="ARBA00022833"/>
    </source>
</evidence>
<proteinExistence type="predicted"/>
<comment type="subcellular location">
    <subcellularLocation>
        <location evidence="3">Cytoplasmic vesicle</location>
        <location evidence="3">Autophagosome</location>
    </subcellularLocation>
    <subcellularLocation>
        <location evidence="1">Endosome</location>
    </subcellularLocation>
    <subcellularLocation>
        <location evidence="2">Lysosome</location>
    </subcellularLocation>
</comment>
<keyword evidence="7 15" id="KW-0863">Zinc-finger</keyword>
<dbReference type="PROSITE" id="PS50866">
    <property type="entry name" value="GOLD"/>
    <property type="match status" value="1"/>
</dbReference>
<dbReference type="InterPro" id="IPR047336">
    <property type="entry name" value="RUN_FYCO1"/>
</dbReference>
<dbReference type="Proteomes" id="UP000694397">
    <property type="component" value="Chromosome 9"/>
</dbReference>
<dbReference type="PROSITE" id="PS50178">
    <property type="entry name" value="ZF_FYVE"/>
    <property type="match status" value="1"/>
</dbReference>
<feature type="compositionally biased region" description="Basic and acidic residues" evidence="17">
    <location>
        <begin position="797"/>
        <end position="806"/>
    </location>
</feature>
<evidence type="ECO:0000256" key="14">
    <source>
        <dbReference type="ARBA" id="ARBA00073225"/>
    </source>
</evidence>
<feature type="coiled-coil region" evidence="16">
    <location>
        <begin position="245"/>
        <end position="272"/>
    </location>
</feature>
<evidence type="ECO:0000256" key="12">
    <source>
        <dbReference type="ARBA" id="ARBA00023329"/>
    </source>
</evidence>
<evidence type="ECO:0000256" key="7">
    <source>
        <dbReference type="ARBA" id="ARBA00022771"/>
    </source>
</evidence>
<dbReference type="FunFam" id="1.20.58.900:FF:000010">
    <property type="entry name" value="FYVE and coiled-coil domain containing 1"/>
    <property type="match status" value="1"/>
</dbReference>
<dbReference type="GO" id="GO:0072383">
    <property type="term" value="P:plus-end-directed vesicle transport along microtubule"/>
    <property type="evidence" value="ECO:0007669"/>
    <property type="project" value="TreeGrafter"/>
</dbReference>
<name>A0A8C9QU61_SCLFO</name>
<comment type="function">
    <text evidence="13">May mediate microtubule plus end-directed vesicle transport.</text>
</comment>
<evidence type="ECO:0000256" key="5">
    <source>
        <dbReference type="ARBA" id="ARBA00022723"/>
    </source>
</evidence>
<protein>
    <recommendedName>
        <fullName evidence="14">FYVE and coiled-coil domain-containing protein 1</fullName>
    </recommendedName>
</protein>
<keyword evidence="11" id="KW-0458">Lysosome</keyword>
<dbReference type="GeneTree" id="ENSGT00940000154044"/>
<evidence type="ECO:0000313" key="22">
    <source>
        <dbReference type="Proteomes" id="UP000694397"/>
    </source>
</evidence>
<evidence type="ECO:0000256" key="13">
    <source>
        <dbReference type="ARBA" id="ARBA00055152"/>
    </source>
</evidence>
<evidence type="ECO:0000256" key="15">
    <source>
        <dbReference type="PROSITE-ProRule" id="PRU00091"/>
    </source>
</evidence>
<keyword evidence="10 16" id="KW-0175">Coiled coil</keyword>
<dbReference type="Gene3D" id="2.60.120.680">
    <property type="entry name" value="GOLD domain"/>
    <property type="match status" value="1"/>
</dbReference>